<feature type="compositionally biased region" description="Basic residues" evidence="7">
    <location>
        <begin position="111"/>
        <end position="130"/>
    </location>
</feature>
<evidence type="ECO:0000256" key="5">
    <source>
        <dbReference type="HAMAP-Rule" id="MF_00532"/>
    </source>
</evidence>
<dbReference type="InterPro" id="IPR023035">
    <property type="entry name" value="Ribosomal_uS9_bac/plastid"/>
</dbReference>
<dbReference type="GO" id="GO:0006412">
    <property type="term" value="P:translation"/>
    <property type="evidence" value="ECO:0007669"/>
    <property type="project" value="UniProtKB-UniRule"/>
</dbReference>
<name>A0A369KG02_9BACT</name>
<dbReference type="PANTHER" id="PTHR21569">
    <property type="entry name" value="RIBOSOMAL PROTEIN S9"/>
    <property type="match status" value="1"/>
</dbReference>
<evidence type="ECO:0000256" key="2">
    <source>
        <dbReference type="ARBA" id="ARBA00022980"/>
    </source>
</evidence>
<dbReference type="NCBIfam" id="NF001099">
    <property type="entry name" value="PRK00132.1"/>
    <property type="match status" value="1"/>
</dbReference>
<gene>
    <name evidence="5" type="primary">rpsI</name>
    <name evidence="8" type="ORF">HAT2_00246</name>
</gene>
<dbReference type="FunFam" id="3.30.230.10:FF:000001">
    <property type="entry name" value="30S ribosomal protein S9"/>
    <property type="match status" value="1"/>
</dbReference>
<keyword evidence="9" id="KW-1185">Reference proteome</keyword>
<accession>A0A369KG02</accession>
<dbReference type="GO" id="GO:0022627">
    <property type="term" value="C:cytosolic small ribosomal subunit"/>
    <property type="evidence" value="ECO:0007669"/>
    <property type="project" value="TreeGrafter"/>
</dbReference>
<evidence type="ECO:0000313" key="9">
    <source>
        <dbReference type="Proteomes" id="UP000253816"/>
    </source>
</evidence>
<protein>
    <recommendedName>
        <fullName evidence="4 5">Small ribosomal subunit protein uS9</fullName>
    </recommendedName>
</protein>
<dbReference type="RefSeq" id="WP_114544210.1">
    <property type="nucleotide sequence ID" value="NZ_QQBG01000010.1"/>
</dbReference>
<proteinExistence type="inferred from homology"/>
<organism evidence="8 9">
    <name type="scientific">Candidatus Similichlamydia laticola</name>
    <dbReference type="NCBI Taxonomy" id="2170265"/>
    <lineage>
        <taxon>Bacteria</taxon>
        <taxon>Pseudomonadati</taxon>
        <taxon>Chlamydiota</taxon>
        <taxon>Chlamydiia</taxon>
        <taxon>Parachlamydiales</taxon>
        <taxon>Candidatus Parilichlamydiaceae</taxon>
        <taxon>Candidatus Similichlamydia</taxon>
    </lineage>
</organism>
<evidence type="ECO:0000256" key="7">
    <source>
        <dbReference type="SAM" id="MobiDB-lite"/>
    </source>
</evidence>
<dbReference type="AlphaFoldDB" id="A0A369KG02"/>
<keyword evidence="3 5" id="KW-0687">Ribonucleoprotein</keyword>
<dbReference type="EMBL" id="QQBG01000010">
    <property type="protein sequence ID" value="RDB31635.1"/>
    <property type="molecule type" value="Genomic_DNA"/>
</dbReference>
<dbReference type="PANTHER" id="PTHR21569:SF1">
    <property type="entry name" value="SMALL RIBOSOMAL SUBUNIT PROTEIN US9M"/>
    <property type="match status" value="1"/>
</dbReference>
<dbReference type="Pfam" id="PF00380">
    <property type="entry name" value="Ribosomal_S9"/>
    <property type="match status" value="1"/>
</dbReference>
<dbReference type="PROSITE" id="PS00360">
    <property type="entry name" value="RIBOSOMAL_S9"/>
    <property type="match status" value="1"/>
</dbReference>
<dbReference type="SUPFAM" id="SSF54211">
    <property type="entry name" value="Ribosomal protein S5 domain 2-like"/>
    <property type="match status" value="1"/>
</dbReference>
<reference evidence="8 9" key="1">
    <citation type="submission" date="2018-07" db="EMBL/GenBank/DDBJ databases">
        <title>Comparative genomics of the Candidatus Parilichlamydiaceae reveals evidence of convergent evolution and genome reduction in the phylum Chlamydiae.</title>
        <authorList>
            <person name="Taylor-Brown A."/>
            <person name="Polkinghorne A."/>
        </authorList>
    </citation>
    <scope>NUCLEOTIDE SEQUENCE [LARGE SCALE GENOMIC DNA]</scope>
    <source>
        <strain evidence="8 9">Hat2</strain>
    </source>
</reference>
<dbReference type="HAMAP" id="MF_00532_B">
    <property type="entry name" value="Ribosomal_uS9_B"/>
    <property type="match status" value="1"/>
</dbReference>
<dbReference type="GO" id="GO:0003723">
    <property type="term" value="F:RNA binding"/>
    <property type="evidence" value="ECO:0007669"/>
    <property type="project" value="TreeGrafter"/>
</dbReference>
<keyword evidence="2 5" id="KW-0689">Ribosomal protein</keyword>
<comment type="caution">
    <text evidence="8">The sequence shown here is derived from an EMBL/GenBank/DDBJ whole genome shotgun (WGS) entry which is preliminary data.</text>
</comment>
<dbReference type="InterPro" id="IPR020568">
    <property type="entry name" value="Ribosomal_Su5_D2-typ_SF"/>
</dbReference>
<evidence type="ECO:0000256" key="1">
    <source>
        <dbReference type="ARBA" id="ARBA00005251"/>
    </source>
</evidence>
<dbReference type="Gene3D" id="3.30.230.10">
    <property type="match status" value="1"/>
</dbReference>
<dbReference type="InterPro" id="IPR014721">
    <property type="entry name" value="Ribsml_uS5_D2-typ_fold_subgr"/>
</dbReference>
<dbReference type="OrthoDB" id="9803965at2"/>
<evidence type="ECO:0000256" key="6">
    <source>
        <dbReference type="RuleBase" id="RU003815"/>
    </source>
</evidence>
<evidence type="ECO:0000256" key="4">
    <source>
        <dbReference type="ARBA" id="ARBA00035259"/>
    </source>
</evidence>
<comment type="similarity">
    <text evidence="1 5 6">Belongs to the universal ribosomal protein uS9 family.</text>
</comment>
<dbReference type="Proteomes" id="UP000253816">
    <property type="component" value="Unassembled WGS sequence"/>
</dbReference>
<evidence type="ECO:0000313" key="8">
    <source>
        <dbReference type="EMBL" id="RDB31635.1"/>
    </source>
</evidence>
<sequence>MTIKESVATGRRKRAVASVRLRPGTGRVTINGKEGLGYFKTETQKNTLLSPLVLVKEQGSYDILVRVQGGGLFGQAGAIRLGLARALAIESEAFQPVLREAGLLTRDPRRRERKKYGRPGARKRFQFSKR</sequence>
<feature type="region of interest" description="Disordered" evidence="7">
    <location>
        <begin position="105"/>
        <end position="130"/>
    </location>
</feature>
<dbReference type="InterPro" id="IPR000754">
    <property type="entry name" value="Ribosomal_uS9"/>
</dbReference>
<evidence type="ECO:0000256" key="3">
    <source>
        <dbReference type="ARBA" id="ARBA00023274"/>
    </source>
</evidence>
<dbReference type="InterPro" id="IPR020574">
    <property type="entry name" value="Ribosomal_uS9_CS"/>
</dbReference>
<dbReference type="GO" id="GO:0003735">
    <property type="term" value="F:structural constituent of ribosome"/>
    <property type="evidence" value="ECO:0007669"/>
    <property type="project" value="InterPro"/>
</dbReference>